<evidence type="ECO:0000313" key="2">
    <source>
        <dbReference type="EMBL" id="JAH31230.1"/>
    </source>
</evidence>
<accession>A0A0E9RS61</accession>
<feature type="region of interest" description="Disordered" evidence="1">
    <location>
        <begin position="1"/>
        <end position="35"/>
    </location>
</feature>
<name>A0A0E9RS61_ANGAN</name>
<proteinExistence type="predicted"/>
<protein>
    <submittedName>
        <fullName evidence="2">Uncharacterized protein</fullName>
    </submittedName>
</protein>
<dbReference type="AlphaFoldDB" id="A0A0E9RS61"/>
<organism evidence="2">
    <name type="scientific">Anguilla anguilla</name>
    <name type="common">European freshwater eel</name>
    <name type="synonym">Muraena anguilla</name>
    <dbReference type="NCBI Taxonomy" id="7936"/>
    <lineage>
        <taxon>Eukaryota</taxon>
        <taxon>Metazoa</taxon>
        <taxon>Chordata</taxon>
        <taxon>Craniata</taxon>
        <taxon>Vertebrata</taxon>
        <taxon>Euteleostomi</taxon>
        <taxon>Actinopterygii</taxon>
        <taxon>Neopterygii</taxon>
        <taxon>Teleostei</taxon>
        <taxon>Anguilliformes</taxon>
        <taxon>Anguillidae</taxon>
        <taxon>Anguilla</taxon>
    </lineage>
</organism>
<sequence>MRRGTPFPLNPALLGSAKANGDPHSILRPKSAVTR</sequence>
<reference evidence="2" key="1">
    <citation type="submission" date="2014-11" db="EMBL/GenBank/DDBJ databases">
        <authorList>
            <person name="Amaro Gonzalez C."/>
        </authorList>
    </citation>
    <scope>NUCLEOTIDE SEQUENCE</scope>
</reference>
<dbReference type="EMBL" id="GBXM01077347">
    <property type="protein sequence ID" value="JAH31230.1"/>
    <property type="molecule type" value="Transcribed_RNA"/>
</dbReference>
<evidence type="ECO:0000256" key="1">
    <source>
        <dbReference type="SAM" id="MobiDB-lite"/>
    </source>
</evidence>
<reference evidence="2" key="2">
    <citation type="journal article" date="2015" name="Fish Shellfish Immunol.">
        <title>Early steps in the European eel (Anguilla anguilla)-Vibrio vulnificus interaction in the gills: Role of the RtxA13 toxin.</title>
        <authorList>
            <person name="Callol A."/>
            <person name="Pajuelo D."/>
            <person name="Ebbesson L."/>
            <person name="Teles M."/>
            <person name="MacKenzie S."/>
            <person name="Amaro C."/>
        </authorList>
    </citation>
    <scope>NUCLEOTIDE SEQUENCE</scope>
</reference>